<evidence type="ECO:0000256" key="6">
    <source>
        <dbReference type="ARBA" id="ARBA00033409"/>
    </source>
</evidence>
<name>A0A101JRG6_CHLLI</name>
<protein>
    <recommendedName>
        <fullName evidence="2 7">DNA repair protein RecO</fullName>
    </recommendedName>
    <alternativeName>
        <fullName evidence="6 7">Recombination protein O</fullName>
    </alternativeName>
</protein>
<evidence type="ECO:0000256" key="5">
    <source>
        <dbReference type="ARBA" id="ARBA00023204"/>
    </source>
</evidence>
<evidence type="ECO:0000313" key="9">
    <source>
        <dbReference type="EMBL" id="KUL31682.1"/>
    </source>
</evidence>
<comment type="function">
    <text evidence="7">Involved in DNA repair and RecF pathway recombination.</text>
</comment>
<evidence type="ECO:0000256" key="7">
    <source>
        <dbReference type="HAMAP-Rule" id="MF_00201"/>
    </source>
</evidence>
<evidence type="ECO:0000256" key="2">
    <source>
        <dbReference type="ARBA" id="ARBA00021310"/>
    </source>
</evidence>
<dbReference type="PANTHER" id="PTHR33991">
    <property type="entry name" value="DNA REPAIR PROTEIN RECO"/>
    <property type="match status" value="1"/>
</dbReference>
<keyword evidence="3 7" id="KW-0227">DNA damage</keyword>
<dbReference type="InterPro" id="IPR037278">
    <property type="entry name" value="ARFGAP/RecO"/>
</dbReference>
<dbReference type="GO" id="GO:0006310">
    <property type="term" value="P:DNA recombination"/>
    <property type="evidence" value="ECO:0007669"/>
    <property type="project" value="UniProtKB-UniRule"/>
</dbReference>
<dbReference type="InterPro" id="IPR042242">
    <property type="entry name" value="RecO_C"/>
</dbReference>
<keyword evidence="10" id="KW-1185">Reference proteome</keyword>
<gene>
    <name evidence="7" type="primary">recO</name>
    <name evidence="9" type="ORF">ASB62_02445</name>
</gene>
<dbReference type="OrthoDB" id="9789152at2"/>
<accession>A0A101JRG6</accession>
<dbReference type="SUPFAM" id="SSF50249">
    <property type="entry name" value="Nucleic acid-binding proteins"/>
    <property type="match status" value="1"/>
</dbReference>
<dbReference type="Pfam" id="PF11967">
    <property type="entry name" value="RecO_N"/>
    <property type="match status" value="1"/>
</dbReference>
<dbReference type="InterPro" id="IPR022572">
    <property type="entry name" value="DNA_rep/recomb_RecO_N"/>
</dbReference>
<keyword evidence="4 7" id="KW-0233">DNA recombination</keyword>
<dbReference type="GO" id="GO:0043590">
    <property type="term" value="C:bacterial nucleoid"/>
    <property type="evidence" value="ECO:0007669"/>
    <property type="project" value="TreeGrafter"/>
</dbReference>
<dbReference type="Gene3D" id="1.20.1440.120">
    <property type="entry name" value="Recombination protein O, C-terminal domain"/>
    <property type="match status" value="1"/>
</dbReference>
<organism evidence="9 10">
    <name type="scientific">Chlorobium limicola</name>
    <dbReference type="NCBI Taxonomy" id="1092"/>
    <lineage>
        <taxon>Bacteria</taxon>
        <taxon>Pseudomonadati</taxon>
        <taxon>Chlorobiota</taxon>
        <taxon>Chlorobiia</taxon>
        <taxon>Chlorobiales</taxon>
        <taxon>Chlorobiaceae</taxon>
        <taxon>Chlorobium/Pelodictyon group</taxon>
        <taxon>Chlorobium</taxon>
    </lineage>
</organism>
<dbReference type="Gene3D" id="2.40.50.140">
    <property type="entry name" value="Nucleic acid-binding proteins"/>
    <property type="match status" value="1"/>
</dbReference>
<dbReference type="Pfam" id="PF02565">
    <property type="entry name" value="RecO_C"/>
    <property type="match status" value="1"/>
</dbReference>
<evidence type="ECO:0000256" key="4">
    <source>
        <dbReference type="ARBA" id="ARBA00023172"/>
    </source>
</evidence>
<dbReference type="Proteomes" id="UP000053937">
    <property type="component" value="Unassembled WGS sequence"/>
</dbReference>
<sequence>MIVKTRAVVLREIKYRDQSKICTLFTSEFGKLAAILKGGRNPKSRLSGKFSAGNVLDIVLYKKNGRDIQLISDGSLLFSPLSAEPDMERFATMYRIIDLISQALEGEEKNLPLFSILSGVLEILYSTEKRFELLFAWFLLRMISTLGFEPSLDRCVYSGEPLSAAAETMMLRELSFVMNPGGVALPAAALRQISQQHSITMPAYRLLSELSSAPLSALDEIDAGEAETEFLCKLLQEYCRQHLDHAPRNRNLAVVAQMLSK</sequence>
<feature type="domain" description="DNA replication/recombination mediator RecO N-terminal" evidence="8">
    <location>
        <begin position="1"/>
        <end position="77"/>
    </location>
</feature>
<keyword evidence="5 7" id="KW-0234">DNA repair</keyword>
<dbReference type="NCBIfam" id="TIGR00613">
    <property type="entry name" value="reco"/>
    <property type="match status" value="1"/>
</dbReference>
<dbReference type="RefSeq" id="WP_059138469.1">
    <property type="nucleotide sequence ID" value="NZ_LMBR01000046.1"/>
</dbReference>
<dbReference type="SUPFAM" id="SSF57863">
    <property type="entry name" value="ArfGap/RecO-like zinc finger"/>
    <property type="match status" value="1"/>
</dbReference>
<dbReference type="HAMAP" id="MF_00201">
    <property type="entry name" value="RecO"/>
    <property type="match status" value="1"/>
</dbReference>
<evidence type="ECO:0000313" key="10">
    <source>
        <dbReference type="Proteomes" id="UP000053937"/>
    </source>
</evidence>
<dbReference type="InterPro" id="IPR012340">
    <property type="entry name" value="NA-bd_OB-fold"/>
</dbReference>
<comment type="similarity">
    <text evidence="1 7">Belongs to the RecO family.</text>
</comment>
<dbReference type="EMBL" id="LMBR01000046">
    <property type="protein sequence ID" value="KUL31682.1"/>
    <property type="molecule type" value="Genomic_DNA"/>
</dbReference>
<dbReference type="AlphaFoldDB" id="A0A101JRG6"/>
<evidence type="ECO:0000256" key="3">
    <source>
        <dbReference type="ARBA" id="ARBA00022763"/>
    </source>
</evidence>
<comment type="caution">
    <text evidence="9">The sequence shown here is derived from an EMBL/GenBank/DDBJ whole genome shotgun (WGS) entry which is preliminary data.</text>
</comment>
<reference evidence="9 10" key="1">
    <citation type="submission" date="2015-10" db="EMBL/GenBank/DDBJ databases">
        <title>Draft Genome Sequence of Chlorobium limicola strain Frasassi Growing under Artificial Lighting in the Frasassi Cave System.</title>
        <authorList>
            <person name="Mansor M."/>
            <person name="Macalady J."/>
        </authorList>
    </citation>
    <scope>NUCLEOTIDE SEQUENCE [LARGE SCALE GENOMIC DNA]</scope>
    <source>
        <strain evidence="9 10">Frasassi</strain>
    </source>
</reference>
<dbReference type="PANTHER" id="PTHR33991:SF1">
    <property type="entry name" value="DNA REPAIR PROTEIN RECO"/>
    <property type="match status" value="1"/>
</dbReference>
<evidence type="ECO:0000256" key="1">
    <source>
        <dbReference type="ARBA" id="ARBA00007452"/>
    </source>
</evidence>
<proteinExistence type="inferred from homology"/>
<dbReference type="InterPro" id="IPR003717">
    <property type="entry name" value="RecO"/>
</dbReference>
<evidence type="ECO:0000259" key="8">
    <source>
        <dbReference type="Pfam" id="PF11967"/>
    </source>
</evidence>
<dbReference type="GO" id="GO:0006302">
    <property type="term" value="P:double-strand break repair"/>
    <property type="evidence" value="ECO:0007669"/>
    <property type="project" value="TreeGrafter"/>
</dbReference>